<reference evidence="2 3" key="1">
    <citation type="submission" date="2021-06" db="EMBL/GenBank/DDBJ databases">
        <title>A haploid diamondback moth (Plutella xylostella L.) genome assembly resolves 31 chromosomes and identifies a diamide resistance mutation.</title>
        <authorList>
            <person name="Ward C.M."/>
            <person name="Perry K.D."/>
            <person name="Baker G."/>
            <person name="Powis K."/>
            <person name="Heckel D.G."/>
            <person name="Baxter S.W."/>
        </authorList>
    </citation>
    <scope>NUCLEOTIDE SEQUENCE [LARGE SCALE GENOMIC DNA]</scope>
    <source>
        <strain evidence="2 3">LV</strain>
        <tissue evidence="2">Single pupa</tissue>
    </source>
</reference>
<accession>A0ABQ7Q0Y6</accession>
<keyword evidence="1" id="KW-1133">Transmembrane helix</keyword>
<name>A0ABQ7Q0Y6_PLUXY</name>
<proteinExistence type="predicted"/>
<evidence type="ECO:0000313" key="3">
    <source>
        <dbReference type="Proteomes" id="UP000823941"/>
    </source>
</evidence>
<keyword evidence="1" id="KW-0812">Transmembrane</keyword>
<evidence type="ECO:0000313" key="2">
    <source>
        <dbReference type="EMBL" id="KAG7298816.1"/>
    </source>
</evidence>
<comment type="caution">
    <text evidence="2">The sequence shown here is derived from an EMBL/GenBank/DDBJ whole genome shotgun (WGS) entry which is preliminary data.</text>
</comment>
<dbReference type="Proteomes" id="UP000823941">
    <property type="component" value="Chromosome 23"/>
</dbReference>
<keyword evidence="1" id="KW-0472">Membrane</keyword>
<protein>
    <submittedName>
        <fullName evidence="2">Uncharacterized protein</fullName>
    </submittedName>
</protein>
<gene>
    <name evidence="2" type="ORF">JYU34_017256</name>
</gene>
<sequence>MKNKRQSADSRPPQCLCKVQVTFKNVDSIQRFLRRFIQGYNVTPKRCGSSTSIKIYYSDVVVRVKRFVKCLLCSWFVFAGTPALVMAPLLDCELLRKLQ</sequence>
<organism evidence="2 3">
    <name type="scientific">Plutella xylostella</name>
    <name type="common">Diamondback moth</name>
    <name type="synonym">Plutella maculipennis</name>
    <dbReference type="NCBI Taxonomy" id="51655"/>
    <lineage>
        <taxon>Eukaryota</taxon>
        <taxon>Metazoa</taxon>
        <taxon>Ecdysozoa</taxon>
        <taxon>Arthropoda</taxon>
        <taxon>Hexapoda</taxon>
        <taxon>Insecta</taxon>
        <taxon>Pterygota</taxon>
        <taxon>Neoptera</taxon>
        <taxon>Endopterygota</taxon>
        <taxon>Lepidoptera</taxon>
        <taxon>Glossata</taxon>
        <taxon>Ditrysia</taxon>
        <taxon>Yponomeutoidea</taxon>
        <taxon>Plutellidae</taxon>
        <taxon>Plutella</taxon>
    </lineage>
</organism>
<keyword evidence="3" id="KW-1185">Reference proteome</keyword>
<feature type="transmembrane region" description="Helical" evidence="1">
    <location>
        <begin position="70"/>
        <end position="90"/>
    </location>
</feature>
<evidence type="ECO:0000256" key="1">
    <source>
        <dbReference type="SAM" id="Phobius"/>
    </source>
</evidence>
<dbReference type="EMBL" id="JAHIBW010000023">
    <property type="protein sequence ID" value="KAG7298816.1"/>
    <property type="molecule type" value="Genomic_DNA"/>
</dbReference>